<dbReference type="InterPro" id="IPR025485">
    <property type="entry name" value="DUF4377"/>
</dbReference>
<organism evidence="3 4">
    <name type="scientific">Pedobacter cryotolerans</name>
    <dbReference type="NCBI Taxonomy" id="2571270"/>
    <lineage>
        <taxon>Bacteria</taxon>
        <taxon>Pseudomonadati</taxon>
        <taxon>Bacteroidota</taxon>
        <taxon>Sphingobacteriia</taxon>
        <taxon>Sphingobacteriales</taxon>
        <taxon>Sphingobacteriaceae</taxon>
        <taxon>Pedobacter</taxon>
    </lineage>
</organism>
<sequence length="188" mass="20970">MIKFLKTTKILFATLALLAFFTSCEKTEQPIKLRVNQFKQTAVAVGPIMTLSIQKETQIGTQNWTPLYGDIVGFEYQPGYIYDLLVTEVEILNPPADGSQKGYQLKQILTKTKVSSNDNFTLDLKLNDTIFVKGSLSAGYNILEQVDIDCSNLCTDFNNLLQSNAVKIRGKFTLNSNGSIKLIELTTD</sequence>
<name>A0A4U1C5M8_9SPHI</name>
<evidence type="ECO:0000256" key="1">
    <source>
        <dbReference type="SAM" id="SignalP"/>
    </source>
</evidence>
<dbReference type="RefSeq" id="WP_136876510.1">
    <property type="nucleotide sequence ID" value="NZ_SWBO01000004.1"/>
</dbReference>
<evidence type="ECO:0000259" key="2">
    <source>
        <dbReference type="Pfam" id="PF14302"/>
    </source>
</evidence>
<dbReference type="OrthoDB" id="880459at2"/>
<keyword evidence="1" id="KW-0732">Signal</keyword>
<evidence type="ECO:0000313" key="4">
    <source>
        <dbReference type="Proteomes" id="UP000310477"/>
    </source>
</evidence>
<comment type="caution">
    <text evidence="3">The sequence shown here is derived from an EMBL/GenBank/DDBJ whole genome shotgun (WGS) entry which is preliminary data.</text>
</comment>
<feature type="domain" description="DUF4377" evidence="2">
    <location>
        <begin position="35"/>
        <end position="111"/>
    </location>
</feature>
<dbReference type="EMBL" id="SWBO01000004">
    <property type="protein sequence ID" value="TKC01278.1"/>
    <property type="molecule type" value="Genomic_DNA"/>
</dbReference>
<accession>A0A4U1C5M8</accession>
<dbReference type="AlphaFoldDB" id="A0A4U1C5M8"/>
<gene>
    <name evidence="3" type="ORF">FA045_08540</name>
</gene>
<feature type="chain" id="PRO_5020988305" evidence="1">
    <location>
        <begin position="26"/>
        <end position="188"/>
    </location>
</feature>
<proteinExistence type="predicted"/>
<reference evidence="3 4" key="1">
    <citation type="submission" date="2019-04" db="EMBL/GenBank/DDBJ databases">
        <title>Pedobacter sp. AR-2-6 sp. nov., isolated from Arctic soil.</title>
        <authorList>
            <person name="Dahal R.H."/>
            <person name="Kim D.-U."/>
        </authorList>
    </citation>
    <scope>NUCLEOTIDE SEQUENCE [LARGE SCALE GENOMIC DNA]</scope>
    <source>
        <strain evidence="3 4">AR-2-6</strain>
    </source>
</reference>
<protein>
    <submittedName>
        <fullName evidence="3">DUF4377 domain-containing protein</fullName>
    </submittedName>
</protein>
<dbReference type="Proteomes" id="UP000310477">
    <property type="component" value="Unassembled WGS sequence"/>
</dbReference>
<evidence type="ECO:0000313" key="3">
    <source>
        <dbReference type="EMBL" id="TKC01278.1"/>
    </source>
</evidence>
<keyword evidence="4" id="KW-1185">Reference proteome</keyword>
<dbReference type="PROSITE" id="PS51257">
    <property type="entry name" value="PROKAR_LIPOPROTEIN"/>
    <property type="match status" value="1"/>
</dbReference>
<feature type="signal peptide" evidence="1">
    <location>
        <begin position="1"/>
        <end position="25"/>
    </location>
</feature>
<dbReference type="Pfam" id="PF14302">
    <property type="entry name" value="DUF4377"/>
    <property type="match status" value="1"/>
</dbReference>